<dbReference type="OrthoDB" id="392571at2759"/>
<dbReference type="AlphaFoldDB" id="A0A5N5TDT7"/>
<evidence type="ECO:0000313" key="9">
    <source>
        <dbReference type="Proteomes" id="UP000326759"/>
    </source>
</evidence>
<dbReference type="EMBL" id="SEYY01005914">
    <property type="protein sequence ID" value="KAB7503090.1"/>
    <property type="molecule type" value="Genomic_DNA"/>
</dbReference>
<gene>
    <name evidence="8" type="primary">gadl1</name>
    <name evidence="8" type="ORF">Anas_08020</name>
</gene>
<proteinExistence type="inferred from homology"/>
<keyword evidence="9" id="KW-1185">Reference proteome</keyword>
<reference evidence="8 9" key="1">
    <citation type="journal article" date="2019" name="PLoS Biol.">
        <title>Sex chromosomes control vertical transmission of feminizing Wolbachia symbionts in an isopod.</title>
        <authorList>
            <person name="Becking T."/>
            <person name="Chebbi M.A."/>
            <person name="Giraud I."/>
            <person name="Moumen B."/>
            <person name="Laverre T."/>
            <person name="Caubet Y."/>
            <person name="Peccoud J."/>
            <person name="Gilbert C."/>
            <person name="Cordaux R."/>
        </authorList>
    </citation>
    <scope>NUCLEOTIDE SEQUENCE [LARGE SCALE GENOMIC DNA]</scope>
    <source>
        <strain evidence="8">ANa2</strain>
        <tissue evidence="8">Whole body excluding digestive tract and cuticle</tissue>
    </source>
</reference>
<dbReference type="InterPro" id="IPR002129">
    <property type="entry name" value="PyrdxlP-dep_de-COase"/>
</dbReference>
<evidence type="ECO:0000256" key="7">
    <source>
        <dbReference type="RuleBase" id="RU000382"/>
    </source>
</evidence>
<dbReference type="GO" id="GO:0016831">
    <property type="term" value="F:carboxy-lyase activity"/>
    <property type="evidence" value="ECO:0007669"/>
    <property type="project" value="UniProtKB-KW"/>
</dbReference>
<name>A0A5N5TDT7_9CRUS</name>
<evidence type="ECO:0000256" key="3">
    <source>
        <dbReference type="ARBA" id="ARBA00022793"/>
    </source>
</evidence>
<evidence type="ECO:0000256" key="6">
    <source>
        <dbReference type="PIRSR" id="PIRSR602129-50"/>
    </source>
</evidence>
<comment type="caution">
    <text evidence="8">The sequence shown here is derived from an EMBL/GenBank/DDBJ whole genome shotgun (WGS) entry which is preliminary data.</text>
</comment>
<evidence type="ECO:0000256" key="2">
    <source>
        <dbReference type="ARBA" id="ARBA00009533"/>
    </source>
</evidence>
<organism evidence="8 9">
    <name type="scientific">Armadillidium nasatum</name>
    <dbReference type="NCBI Taxonomy" id="96803"/>
    <lineage>
        <taxon>Eukaryota</taxon>
        <taxon>Metazoa</taxon>
        <taxon>Ecdysozoa</taxon>
        <taxon>Arthropoda</taxon>
        <taxon>Crustacea</taxon>
        <taxon>Multicrustacea</taxon>
        <taxon>Malacostraca</taxon>
        <taxon>Eumalacostraca</taxon>
        <taxon>Peracarida</taxon>
        <taxon>Isopoda</taxon>
        <taxon>Oniscidea</taxon>
        <taxon>Crinocheta</taxon>
        <taxon>Armadillidiidae</taxon>
        <taxon>Armadillidium</taxon>
    </lineage>
</organism>
<dbReference type="InterPro" id="IPR015421">
    <property type="entry name" value="PyrdxlP-dep_Trfase_major"/>
</dbReference>
<dbReference type="GO" id="GO:0019752">
    <property type="term" value="P:carboxylic acid metabolic process"/>
    <property type="evidence" value="ECO:0007669"/>
    <property type="project" value="InterPro"/>
</dbReference>
<dbReference type="InterPro" id="IPR015424">
    <property type="entry name" value="PyrdxlP-dep_Trfase"/>
</dbReference>
<dbReference type="GO" id="GO:0030170">
    <property type="term" value="F:pyridoxal phosphate binding"/>
    <property type="evidence" value="ECO:0007669"/>
    <property type="project" value="InterPro"/>
</dbReference>
<feature type="modified residue" description="N6-(pyridoxal phosphate)lysine" evidence="6">
    <location>
        <position position="437"/>
    </location>
</feature>
<evidence type="ECO:0000256" key="5">
    <source>
        <dbReference type="ARBA" id="ARBA00023239"/>
    </source>
</evidence>
<keyword evidence="4 6" id="KW-0663">Pyridoxal phosphate</keyword>
<evidence type="ECO:0000313" key="8">
    <source>
        <dbReference type="EMBL" id="KAB7503090.1"/>
    </source>
</evidence>
<sequence>MKRILTSRTLRQPLMANCFKNVVSDKPSLRLSSEFKEKTVTMEATNGNGFTNTNYVEKRVFKDGELLEKVLELTRREKLMTKADESQKVVDFKHPSDLQLYNLFLYKYKTDSEILVSYLHSRSTLTHIFQKTSVLLYQMKIVSLESYVTSKTYTVLMTTYFLTAKQKILPLQISKNGCENLEEINDVLEKVVKYSVKTTHPHFYNQLYGGIDEVGLSSAWMMEALNTNICSSFYFIEHFLIKELCHLFGWQDGDGIFSPGGSISNMYGITLARYKKHPDLKEKGLFGCKEMVIFTSDMSHYSIQKAAAFMGFGINQVVKVASDENGRMISAELKNSIQKVKQEGREPFFVNATSGTTVFGAFDPLDEIARICEEGRTLKPFINYFFKPIFKKNILKINNLNIYTKACWGGGVILSETYKHLLNGIQRVDSIAWNPHKMICVPLQCSAFLVRHKGLLGECNRAGASYLFQPDKFYDISYDTGDKSIQCGRKADAFKLWLIHLEKEICRREGFRRVLKERDCTNVCFWYIPPSLRNSEENSEWWQKVHKVAPVIKGRMVEKGSVLLGYQPLESKNLVNFFRMITTSHPASTVEEMNFLLNEIEILGKDL</sequence>
<comment type="cofactor">
    <cofactor evidence="1 6 7">
        <name>pyridoxal 5'-phosphate</name>
        <dbReference type="ChEBI" id="CHEBI:597326"/>
    </cofactor>
</comment>
<accession>A0A5N5TDT7</accession>
<dbReference type="SUPFAM" id="SSF53383">
    <property type="entry name" value="PLP-dependent transferases"/>
    <property type="match status" value="1"/>
</dbReference>
<dbReference type="GO" id="GO:0005737">
    <property type="term" value="C:cytoplasm"/>
    <property type="evidence" value="ECO:0007669"/>
    <property type="project" value="TreeGrafter"/>
</dbReference>
<dbReference type="Proteomes" id="UP000326759">
    <property type="component" value="Unassembled WGS sequence"/>
</dbReference>
<comment type="similarity">
    <text evidence="2 7">Belongs to the group II decarboxylase family.</text>
</comment>
<dbReference type="Gene3D" id="3.40.640.10">
    <property type="entry name" value="Type I PLP-dependent aspartate aminotransferase-like (Major domain)"/>
    <property type="match status" value="1"/>
</dbReference>
<evidence type="ECO:0000256" key="1">
    <source>
        <dbReference type="ARBA" id="ARBA00001933"/>
    </source>
</evidence>
<dbReference type="PANTHER" id="PTHR45677">
    <property type="entry name" value="GLUTAMATE DECARBOXYLASE-RELATED"/>
    <property type="match status" value="1"/>
</dbReference>
<dbReference type="PROSITE" id="PS00392">
    <property type="entry name" value="DDC_GAD_HDC_YDC"/>
    <property type="match status" value="1"/>
</dbReference>
<dbReference type="Gene3D" id="3.90.1150.170">
    <property type="match status" value="2"/>
</dbReference>
<keyword evidence="5 7" id="KW-0456">Lyase</keyword>
<evidence type="ECO:0000256" key="4">
    <source>
        <dbReference type="ARBA" id="ARBA00022898"/>
    </source>
</evidence>
<protein>
    <submittedName>
        <fullName evidence="8">Acidic amino acid decarboxylase GADL1</fullName>
    </submittedName>
</protein>
<dbReference type="Pfam" id="PF00282">
    <property type="entry name" value="Pyridoxal_deC"/>
    <property type="match status" value="1"/>
</dbReference>
<dbReference type="InterPro" id="IPR021115">
    <property type="entry name" value="Pyridoxal-P_BS"/>
</dbReference>
<keyword evidence="3" id="KW-0210">Decarboxylase</keyword>
<dbReference type="PANTHER" id="PTHR45677:SF8">
    <property type="entry name" value="CYSTEINE SULFINIC ACID DECARBOXYLASE"/>
    <property type="match status" value="1"/>
</dbReference>